<dbReference type="EMBL" id="UYRU01049786">
    <property type="protein sequence ID" value="VDN10716.1"/>
    <property type="molecule type" value="Genomic_DNA"/>
</dbReference>
<organism evidence="8 9">
    <name type="scientific">Dibothriocephalus latus</name>
    <name type="common">Fish tapeworm</name>
    <name type="synonym">Diphyllobothrium latum</name>
    <dbReference type="NCBI Taxonomy" id="60516"/>
    <lineage>
        <taxon>Eukaryota</taxon>
        <taxon>Metazoa</taxon>
        <taxon>Spiralia</taxon>
        <taxon>Lophotrochozoa</taxon>
        <taxon>Platyhelminthes</taxon>
        <taxon>Cestoda</taxon>
        <taxon>Eucestoda</taxon>
        <taxon>Diphyllobothriidea</taxon>
        <taxon>Diphyllobothriidae</taxon>
        <taxon>Dibothriocephalus</taxon>
    </lineage>
</organism>
<evidence type="ECO:0000256" key="2">
    <source>
        <dbReference type="ARBA" id="ARBA00007965"/>
    </source>
</evidence>
<dbReference type="AlphaFoldDB" id="A0A3P7NYR0"/>
<evidence type="ECO:0000256" key="5">
    <source>
        <dbReference type="ARBA" id="ARBA00022989"/>
    </source>
</evidence>
<keyword evidence="3" id="KW-0813">Transport</keyword>
<gene>
    <name evidence="8" type="ORF">DILT_LOCUS6547</name>
</gene>
<evidence type="ECO:0000313" key="8">
    <source>
        <dbReference type="EMBL" id="VDN10716.1"/>
    </source>
</evidence>
<feature type="transmembrane region" description="Helical" evidence="7">
    <location>
        <begin position="119"/>
        <end position="142"/>
    </location>
</feature>
<reference evidence="8 9" key="1">
    <citation type="submission" date="2018-11" db="EMBL/GenBank/DDBJ databases">
        <authorList>
            <consortium name="Pathogen Informatics"/>
        </authorList>
    </citation>
    <scope>NUCLEOTIDE SEQUENCE [LARGE SCALE GENOMIC DNA]</scope>
</reference>
<dbReference type="GO" id="GO:0005337">
    <property type="term" value="F:nucleoside transmembrane transporter activity"/>
    <property type="evidence" value="ECO:0007669"/>
    <property type="project" value="InterPro"/>
</dbReference>
<feature type="transmembrane region" description="Helical" evidence="7">
    <location>
        <begin position="154"/>
        <end position="179"/>
    </location>
</feature>
<evidence type="ECO:0000256" key="1">
    <source>
        <dbReference type="ARBA" id="ARBA00004141"/>
    </source>
</evidence>
<protein>
    <submittedName>
        <fullName evidence="8">Uncharacterized protein</fullName>
    </submittedName>
</protein>
<keyword evidence="9" id="KW-1185">Reference proteome</keyword>
<keyword evidence="6 7" id="KW-0472">Membrane</keyword>
<dbReference type="PANTHER" id="PTHR10332">
    <property type="entry name" value="EQUILIBRATIVE NUCLEOSIDE TRANSPORTER"/>
    <property type="match status" value="1"/>
</dbReference>
<proteinExistence type="inferred from homology"/>
<keyword evidence="4 7" id="KW-0812">Transmembrane</keyword>
<name>A0A3P7NYR0_DIBLA</name>
<evidence type="ECO:0000256" key="7">
    <source>
        <dbReference type="SAM" id="Phobius"/>
    </source>
</evidence>
<sequence length="181" mass="20705">MQDGATAQTALESLSSNVASKVDFVLPQGAMKARCATYWGRYLETFKECWPQCLNVWLVFVCTLSIFPAIQSNIRAVDPDFFISDTWFTDITCFLFFNLFAMLGCVLSAFFTFPAARFLWIPVLIRLVVFLPFFLFSNYVVIETRQMPLWISNDYVYLLGSIIFALTSGYFASLAMMYAPR</sequence>
<evidence type="ECO:0000313" key="9">
    <source>
        <dbReference type="Proteomes" id="UP000281553"/>
    </source>
</evidence>
<dbReference type="InterPro" id="IPR002259">
    <property type="entry name" value="Eqnu_transpt"/>
</dbReference>
<dbReference type="PRINTS" id="PR01130">
    <property type="entry name" value="DERENTRNSPRT"/>
</dbReference>
<dbReference type="PANTHER" id="PTHR10332:SF80">
    <property type="entry name" value="EQUILIBRATIVE NUCLEOSIDE TRANSPORTER 2, ISOFORM A"/>
    <property type="match status" value="1"/>
</dbReference>
<dbReference type="GO" id="GO:0005886">
    <property type="term" value="C:plasma membrane"/>
    <property type="evidence" value="ECO:0007669"/>
    <property type="project" value="TreeGrafter"/>
</dbReference>
<evidence type="ECO:0000256" key="6">
    <source>
        <dbReference type="ARBA" id="ARBA00023136"/>
    </source>
</evidence>
<evidence type="ECO:0000256" key="3">
    <source>
        <dbReference type="ARBA" id="ARBA00022448"/>
    </source>
</evidence>
<comment type="similarity">
    <text evidence="2">Belongs to the SLC29A/ENT transporter (TC 2.A.57) family.</text>
</comment>
<dbReference type="Pfam" id="PF01733">
    <property type="entry name" value="Nucleoside_tran"/>
    <property type="match status" value="1"/>
</dbReference>
<comment type="subcellular location">
    <subcellularLocation>
        <location evidence="1">Membrane</location>
        <topology evidence="1">Multi-pass membrane protein</topology>
    </subcellularLocation>
</comment>
<dbReference type="OrthoDB" id="1856718at2759"/>
<feature type="transmembrane region" description="Helical" evidence="7">
    <location>
        <begin position="91"/>
        <end position="113"/>
    </location>
</feature>
<evidence type="ECO:0000256" key="4">
    <source>
        <dbReference type="ARBA" id="ARBA00022692"/>
    </source>
</evidence>
<accession>A0A3P7NYR0</accession>
<keyword evidence="5 7" id="KW-1133">Transmembrane helix</keyword>
<dbReference type="Proteomes" id="UP000281553">
    <property type="component" value="Unassembled WGS sequence"/>
</dbReference>